<reference evidence="1 2" key="1">
    <citation type="submission" date="2024-09" db="EMBL/GenBank/DDBJ databases">
        <title>Chromosome-scale assembly of Riccia fluitans.</title>
        <authorList>
            <person name="Paukszto L."/>
            <person name="Sawicki J."/>
            <person name="Karawczyk K."/>
            <person name="Piernik-Szablinska J."/>
            <person name="Szczecinska M."/>
            <person name="Mazdziarz M."/>
        </authorList>
    </citation>
    <scope>NUCLEOTIDE SEQUENCE [LARGE SCALE GENOMIC DNA]</scope>
    <source>
        <strain evidence="1">Rf_01</strain>
        <tissue evidence="1">Aerial parts of the thallus</tissue>
    </source>
</reference>
<sequence length="198" mass="21849">MAMLRSSRSLISRVTCSVRSSIGMFSAPGIGIIERHLHSSSVPSNGLTTAATDVSIAAPRGLISSYVSPSAGMALIPAPLFFSSQCRSYSKRPKKWQGGPHAFVQVEPGVPVPPYQPNEGSVKNRKHKKRMAQRDAFAKAQAQRRKAETKAAVIARDAARRKRWREVCTRFRFHNGQVLVFCIRTIVENGTWCDPVMV</sequence>
<evidence type="ECO:0000313" key="2">
    <source>
        <dbReference type="Proteomes" id="UP001605036"/>
    </source>
</evidence>
<evidence type="ECO:0000313" key="1">
    <source>
        <dbReference type="EMBL" id="KAL2649479.1"/>
    </source>
</evidence>
<dbReference type="PANTHER" id="PTHR36767">
    <property type="entry name" value="OS05G0126200 PROTEIN"/>
    <property type="match status" value="1"/>
</dbReference>
<name>A0ABD1ZGU7_9MARC</name>
<dbReference type="PANTHER" id="PTHR36767:SF1">
    <property type="entry name" value="OS05G0126200 PROTEIN"/>
    <property type="match status" value="1"/>
</dbReference>
<organism evidence="1 2">
    <name type="scientific">Riccia fluitans</name>
    <dbReference type="NCBI Taxonomy" id="41844"/>
    <lineage>
        <taxon>Eukaryota</taxon>
        <taxon>Viridiplantae</taxon>
        <taxon>Streptophyta</taxon>
        <taxon>Embryophyta</taxon>
        <taxon>Marchantiophyta</taxon>
        <taxon>Marchantiopsida</taxon>
        <taxon>Marchantiidae</taxon>
        <taxon>Marchantiales</taxon>
        <taxon>Ricciaceae</taxon>
        <taxon>Riccia</taxon>
    </lineage>
</organism>
<keyword evidence="2" id="KW-1185">Reference proteome</keyword>
<dbReference type="EMBL" id="JBHFFA010000001">
    <property type="protein sequence ID" value="KAL2649479.1"/>
    <property type="molecule type" value="Genomic_DNA"/>
</dbReference>
<dbReference type="CDD" id="cd23700">
    <property type="entry name" value="At3g51010"/>
    <property type="match status" value="1"/>
</dbReference>
<comment type="caution">
    <text evidence="1">The sequence shown here is derived from an EMBL/GenBank/DDBJ whole genome shotgun (WGS) entry which is preliminary data.</text>
</comment>
<proteinExistence type="predicted"/>
<dbReference type="AlphaFoldDB" id="A0ABD1ZGU7"/>
<gene>
    <name evidence="1" type="ORF">R1flu_017607</name>
</gene>
<accession>A0ABD1ZGU7</accession>
<dbReference type="Proteomes" id="UP001605036">
    <property type="component" value="Unassembled WGS sequence"/>
</dbReference>
<protein>
    <submittedName>
        <fullName evidence="1">Uncharacterized protein</fullName>
    </submittedName>
</protein>